<keyword evidence="6 9" id="KW-0408">Iron</keyword>
<feature type="binding site" evidence="9">
    <location>
        <position position="78"/>
    </location>
    <ligand>
        <name>[4Fe-4S] cluster</name>
        <dbReference type="ChEBI" id="CHEBI:49883"/>
        <label>2</label>
        <note>4Fe-4S-S-AdoMet</note>
    </ligand>
</feature>
<keyword evidence="12" id="KW-1185">Reference proteome</keyword>
<keyword evidence="7 9" id="KW-0411">Iron-sulfur</keyword>
<dbReference type="InterPro" id="IPR007197">
    <property type="entry name" value="rSAM"/>
</dbReference>
<protein>
    <recommendedName>
        <fullName evidence="9">Lipoyl synthase</fullName>
        <ecNumber evidence="9">2.8.1.8</ecNumber>
    </recommendedName>
    <alternativeName>
        <fullName evidence="9">Lip-syn</fullName>
        <shortName evidence="9">LS</shortName>
    </alternativeName>
    <alternativeName>
        <fullName evidence="9">Lipoate synthase</fullName>
    </alternativeName>
    <alternativeName>
        <fullName evidence="9">Lipoic acid synthase</fullName>
    </alternativeName>
    <alternativeName>
        <fullName evidence="9">Sulfur insertion protein LipA</fullName>
    </alternativeName>
</protein>
<evidence type="ECO:0000313" key="11">
    <source>
        <dbReference type="EMBL" id="CAF0698897.1"/>
    </source>
</evidence>
<dbReference type="InterPro" id="IPR013785">
    <property type="entry name" value="Aldolase_TIM"/>
</dbReference>
<gene>
    <name evidence="9 11" type="primary">lipA</name>
    <name evidence="11" type="ORF">MPNT_30054</name>
</gene>
<dbReference type="HAMAP" id="MF_00206">
    <property type="entry name" value="Lipoyl_synth"/>
    <property type="match status" value="1"/>
</dbReference>
<dbReference type="GO" id="GO:0009249">
    <property type="term" value="P:protein lipoylation"/>
    <property type="evidence" value="ECO:0007669"/>
    <property type="project" value="UniProtKB-UniRule"/>
</dbReference>
<comment type="cofactor">
    <cofactor evidence="9">
        <name>[4Fe-4S] cluster</name>
        <dbReference type="ChEBI" id="CHEBI:49883"/>
    </cofactor>
    <text evidence="9">Binds 2 [4Fe-4S] clusters per subunit. One cluster is coordinated with 3 cysteines and an exchangeable S-adenosyl-L-methionine.</text>
</comment>
<dbReference type="EMBL" id="CAJNOB010000023">
    <property type="protein sequence ID" value="CAF0698897.1"/>
    <property type="molecule type" value="Genomic_DNA"/>
</dbReference>
<organism evidence="11 12">
    <name type="scientific">Candidatus Methylacidithermus pantelleriae</name>
    <dbReference type="NCBI Taxonomy" id="2744239"/>
    <lineage>
        <taxon>Bacteria</taxon>
        <taxon>Pseudomonadati</taxon>
        <taxon>Verrucomicrobiota</taxon>
        <taxon>Methylacidiphilae</taxon>
        <taxon>Methylacidiphilales</taxon>
        <taxon>Methylacidiphilaceae</taxon>
        <taxon>Candidatus Methylacidithermus</taxon>
    </lineage>
</organism>
<feature type="binding site" evidence="9">
    <location>
        <position position="71"/>
    </location>
    <ligand>
        <name>[4Fe-4S] cluster</name>
        <dbReference type="ChEBI" id="CHEBI:49883"/>
        <label>2</label>
        <note>4Fe-4S-S-AdoMet</note>
    </ligand>
</feature>
<dbReference type="Pfam" id="PF04055">
    <property type="entry name" value="Radical_SAM"/>
    <property type="match status" value="1"/>
</dbReference>
<dbReference type="UniPathway" id="UPA00538">
    <property type="reaction ID" value="UER00593"/>
</dbReference>
<feature type="domain" description="Radical SAM core" evidence="10">
    <location>
        <begin position="57"/>
        <end position="271"/>
    </location>
</feature>
<evidence type="ECO:0000256" key="7">
    <source>
        <dbReference type="ARBA" id="ARBA00023014"/>
    </source>
</evidence>
<dbReference type="PIRSF" id="PIRSF005963">
    <property type="entry name" value="Lipoyl_synth"/>
    <property type="match status" value="1"/>
</dbReference>
<dbReference type="SFLD" id="SFLDG01058">
    <property type="entry name" value="lipoyl_synthase_like"/>
    <property type="match status" value="1"/>
</dbReference>
<dbReference type="PANTHER" id="PTHR10949">
    <property type="entry name" value="LIPOYL SYNTHASE"/>
    <property type="match status" value="1"/>
</dbReference>
<dbReference type="Proteomes" id="UP000663859">
    <property type="component" value="Unassembled WGS sequence"/>
</dbReference>
<feature type="binding site" evidence="9">
    <location>
        <position position="45"/>
    </location>
    <ligand>
        <name>[4Fe-4S] cluster</name>
        <dbReference type="ChEBI" id="CHEBI:49883"/>
        <label>1</label>
    </ligand>
</feature>
<dbReference type="PROSITE" id="PS51918">
    <property type="entry name" value="RADICAL_SAM"/>
    <property type="match status" value="1"/>
</dbReference>
<dbReference type="CDD" id="cd01335">
    <property type="entry name" value="Radical_SAM"/>
    <property type="match status" value="1"/>
</dbReference>
<dbReference type="InterPro" id="IPR031691">
    <property type="entry name" value="LIAS_N"/>
</dbReference>
<evidence type="ECO:0000256" key="5">
    <source>
        <dbReference type="ARBA" id="ARBA00022723"/>
    </source>
</evidence>
<proteinExistence type="inferred from homology"/>
<dbReference type="FunFam" id="3.20.20.70:FF:000040">
    <property type="entry name" value="Lipoyl synthase"/>
    <property type="match status" value="1"/>
</dbReference>
<feature type="binding site" evidence="9">
    <location>
        <position position="56"/>
    </location>
    <ligand>
        <name>[4Fe-4S] cluster</name>
        <dbReference type="ChEBI" id="CHEBI:49883"/>
        <label>1</label>
    </ligand>
</feature>
<reference evidence="11" key="1">
    <citation type="submission" date="2021-02" db="EMBL/GenBank/DDBJ databases">
        <authorList>
            <person name="Cremers G."/>
            <person name="Picone N."/>
        </authorList>
    </citation>
    <scope>NUCLEOTIDE SEQUENCE</scope>
    <source>
        <strain evidence="11">PQ17</strain>
    </source>
</reference>
<comment type="function">
    <text evidence="9">Catalyzes the radical-mediated insertion of two sulfur atoms into the C-6 and C-8 positions of the octanoyl moiety bound to the lipoyl domains of lipoate-dependent enzymes, thereby converting the octanoylated domains into lipoylated derivatives.</text>
</comment>
<keyword evidence="4 9" id="KW-0949">S-adenosyl-L-methionine</keyword>
<comment type="similarity">
    <text evidence="9">Belongs to the radical SAM superfamily. Lipoyl synthase family.</text>
</comment>
<dbReference type="SFLD" id="SFLDS00029">
    <property type="entry name" value="Radical_SAM"/>
    <property type="match status" value="1"/>
</dbReference>
<keyword evidence="1 9" id="KW-0004">4Fe-4S</keyword>
<dbReference type="RefSeq" id="WP_174582058.1">
    <property type="nucleotide sequence ID" value="NZ_CAJNOB010000023.1"/>
</dbReference>
<dbReference type="SFLD" id="SFLDF00271">
    <property type="entry name" value="lipoyl_synthase"/>
    <property type="match status" value="1"/>
</dbReference>
<comment type="caution">
    <text evidence="11">The sequence shown here is derived from an EMBL/GenBank/DDBJ whole genome shotgun (WGS) entry which is preliminary data.</text>
</comment>
<evidence type="ECO:0000256" key="2">
    <source>
        <dbReference type="ARBA" id="ARBA00022490"/>
    </source>
</evidence>
<dbReference type="InterPro" id="IPR058240">
    <property type="entry name" value="rSAM_sf"/>
</dbReference>
<keyword evidence="2 9" id="KW-0963">Cytoplasm</keyword>
<dbReference type="GO" id="GO:0005737">
    <property type="term" value="C:cytoplasm"/>
    <property type="evidence" value="ECO:0007669"/>
    <property type="project" value="UniProtKB-SubCell"/>
</dbReference>
<comment type="catalytic activity">
    <reaction evidence="8 9">
        <text>[[Fe-S] cluster scaffold protein carrying a second [4Fe-4S](2+) cluster] + N(6)-octanoyl-L-lysyl-[protein] + 2 oxidized [2Fe-2S]-[ferredoxin] + 2 S-adenosyl-L-methionine + 4 H(+) = [[Fe-S] cluster scaffold protein] + N(6)-[(R)-dihydrolipoyl]-L-lysyl-[protein] + 4 Fe(3+) + 2 hydrogen sulfide + 2 5'-deoxyadenosine + 2 L-methionine + 2 reduced [2Fe-2S]-[ferredoxin]</text>
        <dbReference type="Rhea" id="RHEA:16585"/>
        <dbReference type="Rhea" id="RHEA-COMP:9928"/>
        <dbReference type="Rhea" id="RHEA-COMP:10000"/>
        <dbReference type="Rhea" id="RHEA-COMP:10001"/>
        <dbReference type="Rhea" id="RHEA-COMP:10475"/>
        <dbReference type="Rhea" id="RHEA-COMP:14568"/>
        <dbReference type="Rhea" id="RHEA-COMP:14569"/>
        <dbReference type="ChEBI" id="CHEBI:15378"/>
        <dbReference type="ChEBI" id="CHEBI:17319"/>
        <dbReference type="ChEBI" id="CHEBI:29034"/>
        <dbReference type="ChEBI" id="CHEBI:29919"/>
        <dbReference type="ChEBI" id="CHEBI:33722"/>
        <dbReference type="ChEBI" id="CHEBI:33737"/>
        <dbReference type="ChEBI" id="CHEBI:33738"/>
        <dbReference type="ChEBI" id="CHEBI:57844"/>
        <dbReference type="ChEBI" id="CHEBI:59789"/>
        <dbReference type="ChEBI" id="CHEBI:78809"/>
        <dbReference type="ChEBI" id="CHEBI:83100"/>
        <dbReference type="EC" id="2.8.1.8"/>
    </reaction>
</comment>
<keyword evidence="3 9" id="KW-0808">Transferase</keyword>
<dbReference type="SMART" id="SM00729">
    <property type="entry name" value="Elp3"/>
    <property type="match status" value="1"/>
</dbReference>
<comment type="subcellular location">
    <subcellularLocation>
        <location evidence="9">Cytoplasm</location>
    </subcellularLocation>
</comment>
<dbReference type="PANTHER" id="PTHR10949:SF0">
    <property type="entry name" value="LIPOYL SYNTHASE, MITOCHONDRIAL"/>
    <property type="match status" value="1"/>
</dbReference>
<dbReference type="Gene3D" id="3.20.20.70">
    <property type="entry name" value="Aldolase class I"/>
    <property type="match status" value="1"/>
</dbReference>
<dbReference type="GO" id="GO:0051539">
    <property type="term" value="F:4 iron, 4 sulfur cluster binding"/>
    <property type="evidence" value="ECO:0007669"/>
    <property type="project" value="UniProtKB-UniRule"/>
</dbReference>
<dbReference type="Pfam" id="PF16881">
    <property type="entry name" value="LIAS_N"/>
    <property type="match status" value="1"/>
</dbReference>
<evidence type="ECO:0000256" key="3">
    <source>
        <dbReference type="ARBA" id="ARBA00022679"/>
    </source>
</evidence>
<dbReference type="GO" id="GO:0016992">
    <property type="term" value="F:lipoate synthase activity"/>
    <property type="evidence" value="ECO:0007669"/>
    <property type="project" value="UniProtKB-UniRule"/>
</dbReference>
<dbReference type="SUPFAM" id="SSF102114">
    <property type="entry name" value="Radical SAM enzymes"/>
    <property type="match status" value="1"/>
</dbReference>
<dbReference type="InterPro" id="IPR003698">
    <property type="entry name" value="Lipoyl_synth"/>
</dbReference>
<feature type="binding site" evidence="9">
    <location>
        <position position="75"/>
    </location>
    <ligand>
        <name>[4Fe-4S] cluster</name>
        <dbReference type="ChEBI" id="CHEBI:49883"/>
        <label>2</label>
        <note>4Fe-4S-S-AdoMet</note>
    </ligand>
</feature>
<evidence type="ECO:0000256" key="8">
    <source>
        <dbReference type="ARBA" id="ARBA00047326"/>
    </source>
</evidence>
<sequence length="304" mass="33308">MAVLSEEVSVSVKRKPPWLRVRAPGGATYLQLKKTLSLLKLHTVCESACCPNIGECWGKGAATIMILGETCTRSCRFCAVATGKPAPPDPNEPLRVAVALRAMGLRYAVITSVARDDLPDGGAAHWARTIREVRRVNPAMGIEVLVPDFRGRPEALETVLAACPDVVAHNVETVPRLQRAIRPQARFNRSLQVLRQAREAGFLTKTGLMLGIGETQEEIRQCLEELAAIPVDILTLGQYLQPSPSHRPIHRWVPPSEFEQWRAIAFELGFRSVAAGPLVRSSYRAEEHAQAAGWKASGRSGPYP</sequence>
<dbReference type="NCBIfam" id="TIGR00510">
    <property type="entry name" value="lipA"/>
    <property type="match status" value="1"/>
</dbReference>
<comment type="pathway">
    <text evidence="9">Protein modification; protein lipoylation via endogenous pathway; protein N(6)-(lipoyl)lysine from octanoyl-[acyl-carrier-protein]: step 2/2.</text>
</comment>
<dbReference type="NCBIfam" id="NF009544">
    <property type="entry name" value="PRK12928.1"/>
    <property type="match status" value="1"/>
</dbReference>
<feature type="binding site" evidence="9">
    <location>
        <position position="50"/>
    </location>
    <ligand>
        <name>[4Fe-4S] cluster</name>
        <dbReference type="ChEBI" id="CHEBI:49883"/>
        <label>1</label>
    </ligand>
</feature>
<dbReference type="GO" id="GO:0046872">
    <property type="term" value="F:metal ion binding"/>
    <property type="evidence" value="ECO:0007669"/>
    <property type="project" value="UniProtKB-KW"/>
</dbReference>
<keyword evidence="5 9" id="KW-0479">Metal-binding</keyword>
<evidence type="ECO:0000259" key="10">
    <source>
        <dbReference type="PROSITE" id="PS51918"/>
    </source>
</evidence>
<evidence type="ECO:0000256" key="6">
    <source>
        <dbReference type="ARBA" id="ARBA00023004"/>
    </source>
</evidence>
<name>A0A8J2BTE1_9BACT</name>
<dbReference type="EC" id="2.8.1.8" evidence="9"/>
<accession>A0A8J2BTE1</accession>
<feature type="binding site" evidence="9">
    <location>
        <position position="282"/>
    </location>
    <ligand>
        <name>[4Fe-4S] cluster</name>
        <dbReference type="ChEBI" id="CHEBI:49883"/>
        <label>1</label>
    </ligand>
</feature>
<dbReference type="NCBIfam" id="NF004019">
    <property type="entry name" value="PRK05481.1"/>
    <property type="match status" value="1"/>
</dbReference>
<dbReference type="AlphaFoldDB" id="A0A8J2BTE1"/>
<dbReference type="InterPro" id="IPR006638">
    <property type="entry name" value="Elp3/MiaA/NifB-like_rSAM"/>
</dbReference>
<evidence type="ECO:0000256" key="1">
    <source>
        <dbReference type="ARBA" id="ARBA00022485"/>
    </source>
</evidence>
<evidence type="ECO:0000256" key="9">
    <source>
        <dbReference type="HAMAP-Rule" id="MF_00206"/>
    </source>
</evidence>
<evidence type="ECO:0000313" key="12">
    <source>
        <dbReference type="Proteomes" id="UP000663859"/>
    </source>
</evidence>
<evidence type="ECO:0000256" key="4">
    <source>
        <dbReference type="ARBA" id="ARBA00022691"/>
    </source>
</evidence>